<sequence length="86" mass="9209">MILDRDNSDLGSSREESDGLTELRRLLFGTIPEPTEEEYRNMLDQTFSSDGGDLSLLPGPPPGPGLPVHGPDPLVHREDPLSGGAA</sequence>
<evidence type="ECO:0000313" key="3">
    <source>
        <dbReference type="Proteomes" id="UP000194761"/>
    </source>
</evidence>
<dbReference type="EMBL" id="NGFP01000098">
    <property type="protein sequence ID" value="OUC94714.1"/>
    <property type="molecule type" value="Genomic_DNA"/>
</dbReference>
<name>A0A243RIM9_9ACTN</name>
<feature type="compositionally biased region" description="Low complexity" evidence="1">
    <location>
        <begin position="48"/>
        <end position="57"/>
    </location>
</feature>
<gene>
    <name evidence="2" type="ORF">CA984_21365</name>
</gene>
<feature type="region of interest" description="Disordered" evidence="1">
    <location>
        <begin position="1"/>
        <end position="20"/>
    </location>
</feature>
<accession>A0A243RIM9</accession>
<feature type="region of interest" description="Disordered" evidence="1">
    <location>
        <begin position="45"/>
        <end position="86"/>
    </location>
</feature>
<dbReference type="AlphaFoldDB" id="A0A243RIM9"/>
<evidence type="ECO:0000256" key="1">
    <source>
        <dbReference type="SAM" id="MobiDB-lite"/>
    </source>
</evidence>
<protein>
    <submittedName>
        <fullName evidence="2">Uncharacterized protein</fullName>
    </submittedName>
</protein>
<keyword evidence="3" id="KW-1185">Reference proteome</keyword>
<comment type="caution">
    <text evidence="2">The sequence shown here is derived from an EMBL/GenBank/DDBJ whole genome shotgun (WGS) entry which is preliminary data.</text>
</comment>
<organism evidence="2 3">
    <name type="scientific">Streptosporangium minutum</name>
    <dbReference type="NCBI Taxonomy" id="569862"/>
    <lineage>
        <taxon>Bacteria</taxon>
        <taxon>Bacillati</taxon>
        <taxon>Actinomycetota</taxon>
        <taxon>Actinomycetes</taxon>
        <taxon>Streptosporangiales</taxon>
        <taxon>Streptosporangiaceae</taxon>
        <taxon>Streptosporangium</taxon>
    </lineage>
</organism>
<dbReference type="Proteomes" id="UP000194761">
    <property type="component" value="Unassembled WGS sequence"/>
</dbReference>
<reference evidence="2 3" key="1">
    <citation type="submission" date="2017-05" db="EMBL/GenBank/DDBJ databases">
        <title>Biotechnological potential of actinobacteria isolated from South African environments.</title>
        <authorList>
            <person name="Le Roes-Hill M."/>
            <person name="Prins A."/>
            <person name="Durrell K.A."/>
        </authorList>
    </citation>
    <scope>NUCLEOTIDE SEQUENCE [LARGE SCALE GENOMIC DNA]</scope>
    <source>
        <strain evidence="2">M26</strain>
    </source>
</reference>
<proteinExistence type="predicted"/>
<evidence type="ECO:0000313" key="2">
    <source>
        <dbReference type="EMBL" id="OUC94714.1"/>
    </source>
</evidence>